<feature type="domain" description="Fe/B12 periplasmic-binding" evidence="7">
    <location>
        <begin position="50"/>
        <end position="309"/>
    </location>
</feature>
<dbReference type="GO" id="GO:1901678">
    <property type="term" value="P:iron coordination entity transport"/>
    <property type="evidence" value="ECO:0007669"/>
    <property type="project" value="UniProtKB-ARBA"/>
</dbReference>
<keyword evidence="4" id="KW-0410">Iron transport</keyword>
<keyword evidence="3" id="KW-0813">Transport</keyword>
<evidence type="ECO:0000256" key="2">
    <source>
        <dbReference type="ARBA" id="ARBA00008814"/>
    </source>
</evidence>
<protein>
    <submittedName>
        <fullName evidence="8">Iron complex transport system substrate-binding protein</fullName>
    </submittedName>
</protein>
<dbReference type="Gene3D" id="3.40.50.1980">
    <property type="entry name" value="Nitrogenase molybdenum iron protein domain"/>
    <property type="match status" value="2"/>
</dbReference>
<reference evidence="8 9" key="1">
    <citation type="submission" date="2016-10" db="EMBL/GenBank/DDBJ databases">
        <authorList>
            <person name="de Groot N.N."/>
        </authorList>
    </citation>
    <scope>NUCLEOTIDE SEQUENCE [LARGE SCALE GENOMIC DNA]</scope>
    <source>
        <strain evidence="8 9">BH539</strain>
    </source>
</reference>
<accession>A0A1G7S8T3</accession>
<keyword evidence="4" id="KW-0406">Ion transport</keyword>
<dbReference type="OrthoDB" id="9793175at2"/>
<gene>
    <name evidence="8" type="ORF">SAMN05216571_10625</name>
</gene>
<keyword evidence="4" id="KW-0408">Iron</keyword>
<dbReference type="RefSeq" id="WP_092525497.1">
    <property type="nucleotide sequence ID" value="NZ_FNCI01000006.1"/>
</dbReference>
<evidence type="ECO:0000256" key="4">
    <source>
        <dbReference type="ARBA" id="ARBA00022496"/>
    </source>
</evidence>
<dbReference type="InterPro" id="IPR002491">
    <property type="entry name" value="ABC_transptr_periplasmic_BD"/>
</dbReference>
<dbReference type="EMBL" id="FNCI01000006">
    <property type="protein sequence ID" value="SDG19403.1"/>
    <property type="molecule type" value="Genomic_DNA"/>
</dbReference>
<keyword evidence="5 6" id="KW-0732">Signal</keyword>
<sequence>MRIAKRHRGKALFTLLASLGLGLLLAAPPATARTLDTAYGEVNVEGQPARVVTLYEGALDTALAAGVTPLAAIATRGGDDVARYLQERVAGIAIVGTARETNIEAVVAQRPDIILASPRLPETQYRLLSQIAPTLVPAVEPFSQDAWKQEARFFAEALGREAPVEAAIDAVEERAATLRAKAADNQTATLARWMPQGALLMSPRLFATQLLRDSGFTVLGGESVPEGRPHSDPLSLENLSRLDGDWLFMATLNAEGDDALAAAKSSPAFARLDAAKRDHVVPVDGQLWTSASGPLAANAILDDIASAQP</sequence>
<evidence type="ECO:0000256" key="5">
    <source>
        <dbReference type="ARBA" id="ARBA00022729"/>
    </source>
</evidence>
<feature type="chain" id="PRO_5011591722" evidence="6">
    <location>
        <begin position="33"/>
        <end position="309"/>
    </location>
</feature>
<feature type="signal peptide" evidence="6">
    <location>
        <begin position="1"/>
        <end position="32"/>
    </location>
</feature>
<evidence type="ECO:0000256" key="1">
    <source>
        <dbReference type="ARBA" id="ARBA00004196"/>
    </source>
</evidence>
<name>A0A1G7S8T3_9GAMM</name>
<dbReference type="PANTHER" id="PTHR30532">
    <property type="entry name" value="IRON III DICITRATE-BINDING PERIPLASMIC PROTEIN"/>
    <property type="match status" value="1"/>
</dbReference>
<evidence type="ECO:0000256" key="6">
    <source>
        <dbReference type="SAM" id="SignalP"/>
    </source>
</evidence>
<proteinExistence type="inferred from homology"/>
<dbReference type="AlphaFoldDB" id="A0A1G7S8T3"/>
<dbReference type="InterPro" id="IPR051313">
    <property type="entry name" value="Bact_iron-sidero_bind"/>
</dbReference>
<dbReference type="PROSITE" id="PS50983">
    <property type="entry name" value="FE_B12_PBP"/>
    <property type="match status" value="1"/>
</dbReference>
<evidence type="ECO:0000259" key="7">
    <source>
        <dbReference type="PROSITE" id="PS50983"/>
    </source>
</evidence>
<dbReference type="PANTHER" id="PTHR30532:SF25">
    <property type="entry name" value="IRON(III) DICITRATE-BINDING PERIPLASMIC PROTEIN"/>
    <property type="match status" value="1"/>
</dbReference>
<dbReference type="CDD" id="cd01146">
    <property type="entry name" value="FhuD"/>
    <property type="match status" value="1"/>
</dbReference>
<dbReference type="STRING" id="284577.SAMN05216571_10625"/>
<organism evidence="8 9">
    <name type="scientific">Onishia taeanensis</name>
    <dbReference type="NCBI Taxonomy" id="284577"/>
    <lineage>
        <taxon>Bacteria</taxon>
        <taxon>Pseudomonadati</taxon>
        <taxon>Pseudomonadota</taxon>
        <taxon>Gammaproteobacteria</taxon>
        <taxon>Oceanospirillales</taxon>
        <taxon>Halomonadaceae</taxon>
        <taxon>Onishia</taxon>
    </lineage>
</organism>
<evidence type="ECO:0000313" key="8">
    <source>
        <dbReference type="EMBL" id="SDG19403.1"/>
    </source>
</evidence>
<evidence type="ECO:0000256" key="3">
    <source>
        <dbReference type="ARBA" id="ARBA00022448"/>
    </source>
</evidence>
<comment type="subcellular location">
    <subcellularLocation>
        <location evidence="1">Cell envelope</location>
    </subcellularLocation>
</comment>
<dbReference type="Pfam" id="PF01497">
    <property type="entry name" value="Peripla_BP_2"/>
    <property type="match status" value="1"/>
</dbReference>
<keyword evidence="9" id="KW-1185">Reference proteome</keyword>
<evidence type="ECO:0000313" key="9">
    <source>
        <dbReference type="Proteomes" id="UP000198641"/>
    </source>
</evidence>
<dbReference type="SUPFAM" id="SSF53807">
    <property type="entry name" value="Helical backbone' metal receptor"/>
    <property type="match status" value="1"/>
</dbReference>
<dbReference type="Proteomes" id="UP000198641">
    <property type="component" value="Unassembled WGS sequence"/>
</dbReference>
<comment type="similarity">
    <text evidence="2">Belongs to the bacterial solute-binding protein 8 family.</text>
</comment>
<dbReference type="GO" id="GO:0030288">
    <property type="term" value="C:outer membrane-bounded periplasmic space"/>
    <property type="evidence" value="ECO:0007669"/>
    <property type="project" value="TreeGrafter"/>
</dbReference>